<dbReference type="Proteomes" id="UP000663844">
    <property type="component" value="Unassembled WGS sequence"/>
</dbReference>
<evidence type="ECO:0000256" key="1">
    <source>
        <dbReference type="SAM" id="Phobius"/>
    </source>
</evidence>
<dbReference type="SUPFAM" id="SSF49265">
    <property type="entry name" value="Fibronectin type III"/>
    <property type="match status" value="1"/>
</dbReference>
<accession>A0A814CFN0</accession>
<name>A0A814CFN0_9BILA</name>
<feature type="transmembrane region" description="Helical" evidence="1">
    <location>
        <begin position="615"/>
        <end position="640"/>
    </location>
</feature>
<dbReference type="Proteomes" id="UP000663845">
    <property type="component" value="Unassembled WGS sequence"/>
</dbReference>
<evidence type="ECO:0000313" key="5">
    <source>
        <dbReference type="Proteomes" id="UP000663845"/>
    </source>
</evidence>
<dbReference type="InterPro" id="IPR036116">
    <property type="entry name" value="FN3_sf"/>
</dbReference>
<keyword evidence="1" id="KW-0472">Membrane</keyword>
<dbReference type="EMBL" id="CAJNOG010000100">
    <property type="protein sequence ID" value="CAF0941886.1"/>
    <property type="molecule type" value="Genomic_DNA"/>
</dbReference>
<keyword evidence="2" id="KW-0732">Signal</keyword>
<feature type="chain" id="PRO_5036409898" description="Fibronectin type-III domain-containing protein" evidence="2">
    <location>
        <begin position="27"/>
        <end position="649"/>
    </location>
</feature>
<evidence type="ECO:0000256" key="2">
    <source>
        <dbReference type="SAM" id="SignalP"/>
    </source>
</evidence>
<dbReference type="AlphaFoldDB" id="A0A814CFN0"/>
<dbReference type="EMBL" id="CAJOAZ010000203">
    <property type="protein sequence ID" value="CAF3575096.1"/>
    <property type="molecule type" value="Genomic_DNA"/>
</dbReference>
<dbReference type="Gene3D" id="2.60.40.10">
    <property type="entry name" value="Immunoglobulins"/>
    <property type="match status" value="1"/>
</dbReference>
<sequence length="649" mass="73708">MMKIFTSKYTILILLIFIFQNENIAAVTCDNYNITYSQQNDAVTINFSSNDLLKLNRTVQCTPTSTEETVYGCAHQCVGLGYGQEGEILIEMQHDNGTIQSCTMAYTIELCEPTLAFFNVPGNRVRLGINRPMGSFDYVNVQCSNNESYLIFNTSTPLNSSIITVDCSFIPNLPLMSFILETIKKDFRTAVNHISQEVPLPVPFDFSLDSRLLTIQAYAPPLMNLNSTYEFQLVFFDKNDENIIYKRATIANLLPNLGISFNYSLIPNLKHKIIFTHIVNTTMYAESSSIVSPISNISYPFAVINLHIEENYHNIIVSWSDSHSSYDQIEYIVSCNSNNNFTRNVGRNTTYVCENMTFNETNSISVETRLAIPGYIHDRTVIVILDVPQVPQIPIFEVFNRTETSITVRWQHNNDSFLTNTFEFNIKCGLNANPIQIDIRSNEYVCQSLEEGTTYVITMLVGSFFNIIQRSSSIQTNTLLPRCQYQSHFYSSDSNNTRFVIIEWSPPDKNFDKIYVQCPSTYIPFEYNQVTSFMYIKCIIFNGVPFNVTFATVKSGFEWAIFQFTDTPPSTSDSLSTTASTSLSAETSSITDSNCSQDTFLKTEINMIKWRTAAIIAFIVAGVLALSTICLIVFSVLLYLRNRYNVRDE</sequence>
<keyword evidence="1" id="KW-1133">Transmembrane helix</keyword>
<evidence type="ECO:0000313" key="4">
    <source>
        <dbReference type="EMBL" id="CAF3575096.1"/>
    </source>
</evidence>
<keyword evidence="1" id="KW-0812">Transmembrane</keyword>
<proteinExistence type="predicted"/>
<organism evidence="3 5">
    <name type="scientific">Adineta steineri</name>
    <dbReference type="NCBI Taxonomy" id="433720"/>
    <lineage>
        <taxon>Eukaryota</taxon>
        <taxon>Metazoa</taxon>
        <taxon>Spiralia</taxon>
        <taxon>Gnathifera</taxon>
        <taxon>Rotifera</taxon>
        <taxon>Eurotatoria</taxon>
        <taxon>Bdelloidea</taxon>
        <taxon>Adinetida</taxon>
        <taxon>Adinetidae</taxon>
        <taxon>Adineta</taxon>
    </lineage>
</organism>
<reference evidence="3" key="1">
    <citation type="submission" date="2021-02" db="EMBL/GenBank/DDBJ databases">
        <authorList>
            <person name="Nowell W R."/>
        </authorList>
    </citation>
    <scope>NUCLEOTIDE SEQUENCE</scope>
</reference>
<gene>
    <name evidence="3" type="ORF">JYZ213_LOCUS12779</name>
    <name evidence="4" type="ORF">OXD698_LOCUS5112</name>
</gene>
<protein>
    <recommendedName>
        <fullName evidence="6">Fibronectin type-III domain-containing protein</fullName>
    </recommendedName>
</protein>
<dbReference type="InterPro" id="IPR013783">
    <property type="entry name" value="Ig-like_fold"/>
</dbReference>
<evidence type="ECO:0008006" key="6">
    <source>
        <dbReference type="Google" id="ProtNLM"/>
    </source>
</evidence>
<evidence type="ECO:0000313" key="3">
    <source>
        <dbReference type="EMBL" id="CAF0941886.1"/>
    </source>
</evidence>
<comment type="caution">
    <text evidence="3">The sequence shown here is derived from an EMBL/GenBank/DDBJ whole genome shotgun (WGS) entry which is preliminary data.</text>
</comment>
<feature type="signal peptide" evidence="2">
    <location>
        <begin position="1"/>
        <end position="26"/>
    </location>
</feature>